<reference evidence="3" key="1">
    <citation type="submission" date="2022-11" db="UniProtKB">
        <authorList>
            <consortium name="WormBaseParasite"/>
        </authorList>
    </citation>
    <scope>IDENTIFICATION</scope>
</reference>
<keyword evidence="1" id="KW-0812">Transmembrane</keyword>
<feature type="transmembrane region" description="Helical" evidence="1">
    <location>
        <begin position="184"/>
        <end position="205"/>
    </location>
</feature>
<evidence type="ECO:0000313" key="2">
    <source>
        <dbReference type="Proteomes" id="UP000887560"/>
    </source>
</evidence>
<dbReference type="Proteomes" id="UP000887560">
    <property type="component" value="Unplaced"/>
</dbReference>
<name>A0A915P320_9BILA</name>
<organism evidence="2 3">
    <name type="scientific">Meloidogyne floridensis</name>
    <dbReference type="NCBI Taxonomy" id="298350"/>
    <lineage>
        <taxon>Eukaryota</taxon>
        <taxon>Metazoa</taxon>
        <taxon>Ecdysozoa</taxon>
        <taxon>Nematoda</taxon>
        <taxon>Chromadorea</taxon>
        <taxon>Rhabditida</taxon>
        <taxon>Tylenchina</taxon>
        <taxon>Tylenchomorpha</taxon>
        <taxon>Tylenchoidea</taxon>
        <taxon>Meloidogynidae</taxon>
        <taxon>Meloidogyninae</taxon>
        <taxon>Meloidogyne</taxon>
    </lineage>
</organism>
<keyword evidence="2" id="KW-1185">Reference proteome</keyword>
<keyword evidence="1" id="KW-1133">Transmembrane helix</keyword>
<proteinExistence type="predicted"/>
<evidence type="ECO:0000313" key="3">
    <source>
        <dbReference type="WBParaSite" id="scf7180000422131.g8366"/>
    </source>
</evidence>
<dbReference type="SUPFAM" id="SSF81321">
    <property type="entry name" value="Family A G protein-coupled receptor-like"/>
    <property type="match status" value="1"/>
</dbReference>
<feature type="transmembrane region" description="Helical" evidence="1">
    <location>
        <begin position="154"/>
        <end position="178"/>
    </location>
</feature>
<dbReference type="AlphaFoldDB" id="A0A915P320"/>
<dbReference type="PANTHER" id="PTHR23021:SF11">
    <property type="entry name" value="SERPENTINE RECEPTOR, CLASS T"/>
    <property type="match status" value="1"/>
</dbReference>
<dbReference type="Pfam" id="PF10321">
    <property type="entry name" value="7TM_GPCR_Srt"/>
    <property type="match status" value="1"/>
</dbReference>
<accession>A0A915P320</accession>
<dbReference type="WBParaSite" id="scf7180000422131.g8366">
    <property type="protein sequence ID" value="scf7180000422131.g8366"/>
    <property type="gene ID" value="scf7180000422131.g8366"/>
</dbReference>
<feature type="transmembrane region" description="Helical" evidence="1">
    <location>
        <begin position="67"/>
        <end position="98"/>
    </location>
</feature>
<dbReference type="InterPro" id="IPR019425">
    <property type="entry name" value="7TM_GPCR_serpentine_rcpt_Srt"/>
</dbReference>
<sequence>MELLLFNHQEYERLYNCTNLVIDSIPIEKRLVWVAESTANLVLAFNRCLQVISNSISSFLFEGIKTYFWLLISFLYALFCFCFLRPVLFSGIYFSWFYYPFVGYKEDINGEFNTQLQFYHNLTVGITLPTIYLIFAVGLIIKNQKYKQIANTQVFLQVFTISIINTTCSSLYFVMQFIKPEWLIIISQFAWFHVHGFPPIIYLFLNKTIREDCRLFFFKIFKSNKVNQVNGVNILVKPGIIIQ</sequence>
<dbReference type="PANTHER" id="PTHR23021">
    <property type="entry name" value="SERPENTINE RECEPTOR, CLASS T"/>
    <property type="match status" value="1"/>
</dbReference>
<evidence type="ECO:0000256" key="1">
    <source>
        <dbReference type="SAM" id="Phobius"/>
    </source>
</evidence>
<feature type="transmembrane region" description="Helical" evidence="1">
    <location>
        <begin position="118"/>
        <end position="142"/>
    </location>
</feature>
<protein>
    <submittedName>
        <fullName evidence="3">Serpentine receptor class gamma</fullName>
    </submittedName>
</protein>
<keyword evidence="1" id="KW-0472">Membrane</keyword>